<dbReference type="Pfam" id="PF02517">
    <property type="entry name" value="Rce1-like"/>
    <property type="match status" value="1"/>
</dbReference>
<feature type="transmembrane region" description="Helical" evidence="1">
    <location>
        <begin position="467"/>
        <end position="487"/>
    </location>
</feature>
<comment type="caution">
    <text evidence="3">The sequence shown here is derived from an EMBL/GenBank/DDBJ whole genome shotgun (WGS) entry which is preliminary data.</text>
</comment>
<feature type="domain" description="CAAX prenyl protease 2/Lysostaphin resistance protein A-like" evidence="2">
    <location>
        <begin position="403"/>
        <end position="495"/>
    </location>
</feature>
<accession>A0A0P6Z0Z6</accession>
<gene>
    <name evidence="3" type="ORF">SE18_05995</name>
</gene>
<evidence type="ECO:0000256" key="1">
    <source>
        <dbReference type="SAM" id="Phobius"/>
    </source>
</evidence>
<sequence>MHKPDTKRLIPLGFVLLAIFGIFLAIVFAAESTPMAEIRFNVDRDAALQRSAEALQAAGGDPSQFTQTITFGSDNDAQSYLIRERGRETLNQRVQEDLNLGSWNVRFWRELDPEQWTISLSPASGRILAINHSRPDEAAGATLSQAEALLLAQNKLQIPLDQLTLLDQFTTQQPNRTDHTFIWQRRDLADAEAQYRYSVTIAGNDLGQLSEYYWLPQSWYLEKDWQLRRGGLLNHTGWTLTYALTALIGVAWFIQARRGRLRWRWALHLFAAVAVVGVLVMLNSIPLDLAHYDVNQSLPVYWGNVLGGYIGQLVTIATTIILAGMAGEALVWEKTEGAVSLSETLTRRGLVSRPVVKALWIGGLVGIFQLGFVSAFYALGNRYFDVWSPVTPLYDDTIATPFPALYGMALGLLPAIGEELIFRLGGITVLTRYFGPPKLAIIVTAVVWASLHATYPQRPFYIRVVELSIIGILFGFLSLRYGVLASIAAHYTYNASLYVPLFWKTNSFYLLSGIAAAALVLWLLVPSIIRQLRGIPLENDNTIRAALPPLVPDAVVPQLTWKWRRDWLLFAGLSGVVVIILLVIGLNRAPTLARNGVREDLVASTEAIAQARTIDLSGLNPSVTAVADWVDLDLAYIYDQLDEQEIEAAIAKGTPRAWSVRWSNWDRPEYSWLVYLDPAGQLLSYRLSLPENASAISTTLEQAQTIATNHASQFINLDDYELTNTSTSQKPNRSDYSFVWQTKMPWIGQAYRRFEVTVAGDQVITSSPAMYTPPEYRRERDQTTLGESILSNLRNALRTIPATLLPILGLIGIFRRRTELWPWVWLGIVVGIGYLIQGAGRWTFAQVSEGPRFILAISQTIANAVLNGGELALLGAGAATAWNLTKREQQLPLEAFIRAIPHRIQDFVADRAQVLRRESVVLGILLVPWILLIRSLVNMTTAKAGFWASVQPLNAQSAMLDILLQATFEAITTSLLLIGSLSMLTWVVRGKQQIALAITCLGMALTLLPLREPVQWLILGLSVLISIWLGRRLRWNGLALAVALWLANILPAALTLLATTPRSWQLNGAALLVLFCGFCGWYFGGWWQTQNAEN</sequence>
<feature type="transmembrane region" description="Helical" evidence="1">
    <location>
        <begin position="567"/>
        <end position="586"/>
    </location>
</feature>
<dbReference type="OrthoDB" id="1550341at2"/>
<feature type="transmembrane region" description="Helical" evidence="1">
    <location>
        <begin position="994"/>
        <end position="1010"/>
    </location>
</feature>
<name>A0A0P6Z0Z6_9CHLR</name>
<feature type="transmembrane region" description="Helical" evidence="1">
    <location>
        <begin position="1064"/>
        <end position="1084"/>
    </location>
</feature>
<dbReference type="EMBL" id="LGKP01000011">
    <property type="protein sequence ID" value="KPL90617.1"/>
    <property type="molecule type" value="Genomic_DNA"/>
</dbReference>
<evidence type="ECO:0000313" key="4">
    <source>
        <dbReference type="Proteomes" id="UP000050277"/>
    </source>
</evidence>
<dbReference type="GO" id="GO:0080120">
    <property type="term" value="P:CAAX-box protein maturation"/>
    <property type="evidence" value="ECO:0007669"/>
    <property type="project" value="UniProtKB-ARBA"/>
</dbReference>
<feature type="transmembrane region" description="Helical" evidence="1">
    <location>
        <begin position="266"/>
        <end position="286"/>
    </location>
</feature>
<feature type="transmembrane region" description="Helical" evidence="1">
    <location>
        <begin position="358"/>
        <end position="378"/>
    </location>
</feature>
<evidence type="ECO:0000313" key="3">
    <source>
        <dbReference type="EMBL" id="KPL90617.1"/>
    </source>
</evidence>
<feature type="transmembrane region" description="Helical" evidence="1">
    <location>
        <begin position="962"/>
        <end position="987"/>
    </location>
</feature>
<feature type="transmembrane region" description="Helical" evidence="1">
    <location>
        <begin position="820"/>
        <end position="836"/>
    </location>
</feature>
<feature type="transmembrane region" description="Helical" evidence="1">
    <location>
        <begin position="236"/>
        <end position="254"/>
    </location>
</feature>
<feature type="transmembrane region" description="Helical" evidence="1">
    <location>
        <begin position="398"/>
        <end position="417"/>
    </location>
</feature>
<keyword evidence="1" id="KW-0812">Transmembrane</keyword>
<dbReference type="STRING" id="70996.SE18_05995"/>
<proteinExistence type="predicted"/>
<dbReference type="RefSeq" id="WP_054533522.1">
    <property type="nucleotide sequence ID" value="NZ_LGKP01000011.1"/>
</dbReference>
<keyword evidence="4" id="KW-1185">Reference proteome</keyword>
<dbReference type="GO" id="GO:0004175">
    <property type="term" value="F:endopeptidase activity"/>
    <property type="evidence" value="ECO:0007669"/>
    <property type="project" value="UniProtKB-ARBA"/>
</dbReference>
<feature type="transmembrane region" description="Helical" evidence="1">
    <location>
        <begin position="920"/>
        <end position="942"/>
    </location>
</feature>
<dbReference type="Proteomes" id="UP000050277">
    <property type="component" value="Unassembled WGS sequence"/>
</dbReference>
<keyword evidence="1" id="KW-1133">Transmembrane helix</keyword>
<keyword evidence="1" id="KW-0472">Membrane</keyword>
<dbReference type="AlphaFoldDB" id="A0A0P6Z0Z6"/>
<feature type="transmembrane region" description="Helical" evidence="1">
    <location>
        <begin position="508"/>
        <end position="529"/>
    </location>
</feature>
<feature type="transmembrane region" description="Helical" evidence="1">
    <location>
        <begin position="306"/>
        <end position="326"/>
    </location>
</feature>
<dbReference type="InterPro" id="IPR003675">
    <property type="entry name" value="Rce1/LyrA-like_dom"/>
</dbReference>
<protein>
    <recommendedName>
        <fullName evidence="2">CAAX prenyl protease 2/Lysostaphin resistance protein A-like domain-containing protein</fullName>
    </recommendedName>
</protein>
<feature type="transmembrane region" description="Helical" evidence="1">
    <location>
        <begin position="1016"/>
        <end position="1031"/>
    </location>
</feature>
<feature type="transmembrane region" description="Helical" evidence="1">
    <location>
        <begin position="438"/>
        <end position="455"/>
    </location>
</feature>
<feature type="transmembrane region" description="Helical" evidence="1">
    <location>
        <begin position="1038"/>
        <end position="1058"/>
    </location>
</feature>
<evidence type="ECO:0000259" key="2">
    <source>
        <dbReference type="Pfam" id="PF02517"/>
    </source>
</evidence>
<organism evidence="3 4">
    <name type="scientific">Herpetosiphon geysericola</name>
    <dbReference type="NCBI Taxonomy" id="70996"/>
    <lineage>
        <taxon>Bacteria</taxon>
        <taxon>Bacillati</taxon>
        <taxon>Chloroflexota</taxon>
        <taxon>Chloroflexia</taxon>
        <taxon>Herpetosiphonales</taxon>
        <taxon>Herpetosiphonaceae</taxon>
        <taxon>Herpetosiphon</taxon>
    </lineage>
</organism>
<reference evidence="3 4" key="1">
    <citation type="submission" date="2015-07" db="EMBL/GenBank/DDBJ databases">
        <title>Whole genome sequence of Herpetosiphon geysericola DSM 7119.</title>
        <authorList>
            <person name="Hemp J."/>
            <person name="Ward L.M."/>
            <person name="Pace L.A."/>
            <person name="Fischer W.W."/>
        </authorList>
    </citation>
    <scope>NUCLEOTIDE SEQUENCE [LARGE SCALE GENOMIC DNA]</scope>
    <source>
        <strain evidence="3 4">DSM 7119</strain>
    </source>
</reference>